<evidence type="ECO:0000256" key="2">
    <source>
        <dbReference type="ARBA" id="ARBA00022692"/>
    </source>
</evidence>
<keyword evidence="2 5" id="KW-0812">Transmembrane</keyword>
<organism evidence="6 7">
    <name type="scientific">Neomoorella humiferrea</name>
    <dbReference type="NCBI Taxonomy" id="676965"/>
    <lineage>
        <taxon>Bacteria</taxon>
        <taxon>Bacillati</taxon>
        <taxon>Bacillota</taxon>
        <taxon>Clostridia</taxon>
        <taxon>Neomoorellales</taxon>
        <taxon>Neomoorellaceae</taxon>
        <taxon>Neomoorella</taxon>
    </lineage>
</organism>
<keyword evidence="3 5" id="KW-1133">Transmembrane helix</keyword>
<dbReference type="RefSeq" id="WP_106006457.1">
    <property type="nucleotide sequence ID" value="NZ_CP136419.1"/>
</dbReference>
<dbReference type="EMBL" id="PVXM01000058">
    <property type="protein sequence ID" value="PRR69014.1"/>
    <property type="molecule type" value="Genomic_DNA"/>
</dbReference>
<keyword evidence="1" id="KW-1003">Cell membrane</keyword>
<evidence type="ECO:0000256" key="5">
    <source>
        <dbReference type="SAM" id="Phobius"/>
    </source>
</evidence>
<evidence type="ECO:0000256" key="3">
    <source>
        <dbReference type="ARBA" id="ARBA00022989"/>
    </source>
</evidence>
<gene>
    <name evidence="6" type="primary">mntP_2</name>
    <name evidence="6" type="ORF">MOHU_25440</name>
</gene>
<keyword evidence="4 5" id="KW-0472">Membrane</keyword>
<sequence length="204" mass="21332">MLMATLLLAFAASLDGLGVGLSYGLRSIKLPWYSLFIIALVSLTVSFSAMVGGHFIVKVFSPALAGHVGAVILLTLGLAIVLEAYCKEGIPEKAVVKLRLPRLGLVIQILKEPVKADADSSGSIGGREAFTLGLALALDSMGIGFGAAAAGFSFLLTPLLLGGSQVLLILVGLCLGRRWRPVKVGWRGAALPGLILIAIGIWRW</sequence>
<dbReference type="PANTHER" id="PTHR35529:SF2">
    <property type="entry name" value="SPORULATION PROTEIN YTAF-RELATED"/>
    <property type="match status" value="1"/>
</dbReference>
<name>A0A2T0AKA1_9FIRM</name>
<comment type="caution">
    <text evidence="6">The sequence shown here is derived from an EMBL/GenBank/DDBJ whole genome shotgun (WGS) entry which is preliminary data.</text>
</comment>
<dbReference type="InterPro" id="IPR014205">
    <property type="entry name" value="Spore_YtaF"/>
</dbReference>
<dbReference type="NCBIfam" id="TIGR02840">
    <property type="entry name" value="spore_YtaF"/>
    <property type="match status" value="1"/>
</dbReference>
<feature type="transmembrane region" description="Helical" evidence="5">
    <location>
        <begin position="32"/>
        <end position="57"/>
    </location>
</feature>
<evidence type="ECO:0000313" key="7">
    <source>
        <dbReference type="Proteomes" id="UP000238415"/>
    </source>
</evidence>
<feature type="transmembrane region" description="Helical" evidence="5">
    <location>
        <begin position="143"/>
        <end position="172"/>
    </location>
</feature>
<dbReference type="AlphaFoldDB" id="A0A2T0AKA1"/>
<feature type="transmembrane region" description="Helical" evidence="5">
    <location>
        <begin position="64"/>
        <end position="82"/>
    </location>
</feature>
<dbReference type="InterPro" id="IPR003810">
    <property type="entry name" value="Mntp/YtaF"/>
</dbReference>
<dbReference type="PANTHER" id="PTHR35529">
    <property type="entry name" value="MANGANESE EFFLUX PUMP MNTP-RELATED"/>
    <property type="match status" value="1"/>
</dbReference>
<evidence type="ECO:0000256" key="1">
    <source>
        <dbReference type="ARBA" id="ARBA00022475"/>
    </source>
</evidence>
<accession>A0A2T0AKA1</accession>
<keyword evidence="7" id="KW-1185">Reference proteome</keyword>
<reference evidence="6 7" key="1">
    <citation type="submission" date="2018-03" db="EMBL/GenBank/DDBJ databases">
        <title>Genome sequence of Moorella humiferrea DSM 23265.</title>
        <authorList>
            <person name="Poehlein A."/>
            <person name="Daniel R."/>
        </authorList>
    </citation>
    <scope>NUCLEOTIDE SEQUENCE [LARGE SCALE GENOMIC DNA]</scope>
    <source>
        <strain evidence="6 7">DSM 23265</strain>
    </source>
</reference>
<protein>
    <submittedName>
        <fullName evidence="6">Manganese efflux pump MntP</fullName>
    </submittedName>
</protein>
<proteinExistence type="predicted"/>
<feature type="transmembrane region" description="Helical" evidence="5">
    <location>
        <begin position="184"/>
        <end position="202"/>
    </location>
</feature>
<evidence type="ECO:0000313" key="6">
    <source>
        <dbReference type="EMBL" id="PRR69014.1"/>
    </source>
</evidence>
<dbReference type="Pfam" id="PF02659">
    <property type="entry name" value="Mntp"/>
    <property type="match status" value="2"/>
</dbReference>
<dbReference type="OrthoDB" id="1679205at2"/>
<dbReference type="Proteomes" id="UP000238415">
    <property type="component" value="Unassembled WGS sequence"/>
</dbReference>
<evidence type="ECO:0000256" key="4">
    <source>
        <dbReference type="ARBA" id="ARBA00023136"/>
    </source>
</evidence>